<gene>
    <name evidence="2" type="ORF">BsIDN1_23260</name>
</gene>
<protein>
    <recommendedName>
        <fullName evidence="1">LD-carboxypeptidase N-terminal domain-containing protein</fullName>
    </recommendedName>
</protein>
<dbReference type="SUPFAM" id="SSF52317">
    <property type="entry name" value="Class I glutamine amidotransferase-like"/>
    <property type="match status" value="1"/>
</dbReference>
<dbReference type="Proteomes" id="UP000464658">
    <property type="component" value="Chromosome"/>
</dbReference>
<dbReference type="AlphaFoldDB" id="A0A5S9M769"/>
<dbReference type="Pfam" id="PF02016">
    <property type="entry name" value="Peptidase_S66"/>
    <property type="match status" value="1"/>
</dbReference>
<evidence type="ECO:0000313" key="2">
    <source>
        <dbReference type="EMBL" id="BBP88708.1"/>
    </source>
</evidence>
<evidence type="ECO:0000259" key="1">
    <source>
        <dbReference type="Pfam" id="PF02016"/>
    </source>
</evidence>
<sequence>MEDLHGMFQDPEVKAVICACGGYGTGRLAEVIDYDLIRRNPKIFWGYSDITFLHTAIQQQTGLVTFHGPMLSSDVGLEEVHPYTKDTFCSCSRRRPLRIRITCHLFIPSTPAPLQGTS</sequence>
<name>A0A5S9M769_BACIA</name>
<dbReference type="Gene3D" id="3.40.50.10740">
    <property type="entry name" value="Class I glutamine amidotransferase-like"/>
    <property type="match status" value="1"/>
</dbReference>
<dbReference type="PANTHER" id="PTHR30237:SF2">
    <property type="entry name" value="MUREIN TETRAPEPTIDE CARBOXYPEPTIDASE"/>
    <property type="match status" value="1"/>
</dbReference>
<dbReference type="EMBL" id="AP021906">
    <property type="protein sequence ID" value="BBP88708.1"/>
    <property type="molecule type" value="Genomic_DNA"/>
</dbReference>
<dbReference type="InterPro" id="IPR029062">
    <property type="entry name" value="Class_I_gatase-like"/>
</dbReference>
<dbReference type="InterPro" id="IPR027478">
    <property type="entry name" value="LdcA_N"/>
</dbReference>
<proteinExistence type="predicted"/>
<reference evidence="2 3" key="1">
    <citation type="submission" date="2019-12" db="EMBL/GenBank/DDBJ databases">
        <title>Full genome sequence of a Bacillus safensis strain isolated from commercially available natto in Indonesia.</title>
        <authorList>
            <person name="Yoshida M."/>
            <person name="Uomi M."/>
            <person name="Waturangi D."/>
            <person name="Ekaputri J.J."/>
            <person name="Setiamarga D.H.E."/>
        </authorList>
    </citation>
    <scope>NUCLEOTIDE SEQUENCE [LARGE SCALE GENOMIC DNA]</scope>
    <source>
        <strain evidence="2 3">IDN1</strain>
    </source>
</reference>
<evidence type="ECO:0000313" key="3">
    <source>
        <dbReference type="Proteomes" id="UP000464658"/>
    </source>
</evidence>
<dbReference type="InterPro" id="IPR040449">
    <property type="entry name" value="Peptidase_S66_N"/>
</dbReference>
<organism evidence="2 3">
    <name type="scientific">Bacillus safensis</name>
    <dbReference type="NCBI Taxonomy" id="561879"/>
    <lineage>
        <taxon>Bacteria</taxon>
        <taxon>Bacillati</taxon>
        <taxon>Bacillota</taxon>
        <taxon>Bacilli</taxon>
        <taxon>Bacillales</taxon>
        <taxon>Bacillaceae</taxon>
        <taxon>Bacillus</taxon>
    </lineage>
</organism>
<accession>A0A5S9M769</accession>
<dbReference type="InterPro" id="IPR003507">
    <property type="entry name" value="S66_fam"/>
</dbReference>
<feature type="domain" description="LD-carboxypeptidase N-terminal" evidence="1">
    <location>
        <begin position="2"/>
        <end position="68"/>
    </location>
</feature>
<dbReference type="PANTHER" id="PTHR30237">
    <property type="entry name" value="MURAMOYLTETRAPEPTIDE CARBOXYPEPTIDASE"/>
    <property type="match status" value="1"/>
</dbReference>